<dbReference type="InterPro" id="IPR028098">
    <property type="entry name" value="Glyco_trans_4-like_N"/>
</dbReference>
<evidence type="ECO:0000259" key="1">
    <source>
        <dbReference type="Pfam" id="PF00534"/>
    </source>
</evidence>
<dbReference type="CDD" id="cd03811">
    <property type="entry name" value="GT4_GT28_WabH-like"/>
    <property type="match status" value="1"/>
</dbReference>
<dbReference type="InterPro" id="IPR001296">
    <property type="entry name" value="Glyco_trans_1"/>
</dbReference>
<name>A0A4R5UVP2_9BACT</name>
<dbReference type="Proteomes" id="UP000295438">
    <property type="component" value="Unassembled WGS sequence"/>
</dbReference>
<proteinExistence type="predicted"/>
<dbReference type="Pfam" id="PF00534">
    <property type="entry name" value="Glycos_transf_1"/>
    <property type="match status" value="1"/>
</dbReference>
<feature type="domain" description="Glycosyltransferase subfamily 4-like N-terminal" evidence="2">
    <location>
        <begin position="14"/>
        <end position="169"/>
    </location>
</feature>
<feature type="domain" description="Glycosyl transferase family 1" evidence="1">
    <location>
        <begin position="180"/>
        <end position="327"/>
    </location>
</feature>
<dbReference type="SUPFAM" id="SSF53756">
    <property type="entry name" value="UDP-Glycosyltransferase/glycogen phosphorylase"/>
    <property type="match status" value="1"/>
</dbReference>
<organism evidence="3 4">
    <name type="scientific">Algoriphagus formosus</name>
    <dbReference type="NCBI Taxonomy" id="2007308"/>
    <lineage>
        <taxon>Bacteria</taxon>
        <taxon>Pseudomonadati</taxon>
        <taxon>Bacteroidota</taxon>
        <taxon>Cytophagia</taxon>
        <taxon>Cytophagales</taxon>
        <taxon>Cyclobacteriaceae</taxon>
        <taxon>Algoriphagus</taxon>
    </lineage>
</organism>
<dbReference type="EMBL" id="SMUW01000035">
    <property type="protein sequence ID" value="TDK43330.1"/>
    <property type="molecule type" value="Genomic_DNA"/>
</dbReference>
<dbReference type="RefSeq" id="WP_133391046.1">
    <property type="nucleotide sequence ID" value="NZ_SMUW01000035.1"/>
</dbReference>
<dbReference type="GO" id="GO:0016757">
    <property type="term" value="F:glycosyltransferase activity"/>
    <property type="evidence" value="ECO:0007669"/>
    <property type="project" value="InterPro"/>
</dbReference>
<sequence length="361" mass="40906">MKIFQVIQKPQKRGAELFAIQLSEELIRLGHEVILISVFEGIEALSFSGRQINLDRPIQSRLWDWKGWKTFAEWVKKEQPDIIQANAGDTLKFTVLSRLFLGWKTPLVFRNASQMSRYFTSPLIKSYNGFLLNQVEGIASVSLNSQEDLFTFFKPRRTKLKVIPIGVNPISDKTVVDDRGNKELVHIGGFTFEKNHTELLDIFQRLLKVDSDFQLILIGDGPLKSQIEDQVKTIGLEAKVDFLGNVSQPFSHISKNAILLLPSKIEGLPAVILEAMVHHIPVIAYGVGGIPEVLKTGKTGWCISPNDSQAFMHAIQEFMTIPEEAKQKILDQAHQLVITHYTLPQVSLQFEQFYQSLLKQN</sequence>
<dbReference type="PANTHER" id="PTHR12526:SF630">
    <property type="entry name" value="GLYCOSYLTRANSFERASE"/>
    <property type="match status" value="1"/>
</dbReference>
<dbReference type="Pfam" id="PF13439">
    <property type="entry name" value="Glyco_transf_4"/>
    <property type="match status" value="1"/>
</dbReference>
<dbReference type="PANTHER" id="PTHR12526">
    <property type="entry name" value="GLYCOSYLTRANSFERASE"/>
    <property type="match status" value="1"/>
</dbReference>
<keyword evidence="3" id="KW-0808">Transferase</keyword>
<evidence type="ECO:0000313" key="3">
    <source>
        <dbReference type="EMBL" id="TDK43330.1"/>
    </source>
</evidence>
<evidence type="ECO:0000313" key="4">
    <source>
        <dbReference type="Proteomes" id="UP000295438"/>
    </source>
</evidence>
<gene>
    <name evidence="3" type="ORF">E1898_12015</name>
</gene>
<protein>
    <submittedName>
        <fullName evidence="3">Glycosyltransferase</fullName>
    </submittedName>
</protein>
<evidence type="ECO:0000259" key="2">
    <source>
        <dbReference type="Pfam" id="PF13439"/>
    </source>
</evidence>
<comment type="caution">
    <text evidence="3">The sequence shown here is derived from an EMBL/GenBank/DDBJ whole genome shotgun (WGS) entry which is preliminary data.</text>
</comment>
<dbReference type="Gene3D" id="3.40.50.2000">
    <property type="entry name" value="Glycogen Phosphorylase B"/>
    <property type="match status" value="2"/>
</dbReference>
<dbReference type="AlphaFoldDB" id="A0A4R5UVP2"/>
<keyword evidence="4" id="KW-1185">Reference proteome</keyword>
<reference evidence="3 4" key="1">
    <citation type="submission" date="2019-03" db="EMBL/GenBank/DDBJ databases">
        <title>Algoriphagus aquimaris sp. nov., isolated form marine sediment in Pohang, Korea.</title>
        <authorList>
            <person name="Kim J."/>
            <person name="Yoon S.-H."/>
            <person name="Lee S.-S."/>
        </authorList>
    </citation>
    <scope>NUCLEOTIDE SEQUENCE [LARGE SCALE GENOMIC DNA]</scope>
    <source>
        <strain evidence="3 4">F21</strain>
    </source>
</reference>
<accession>A0A4R5UVP2</accession>